<gene>
    <name evidence="3" type="primary">P</name>
</gene>
<name>A0A3S9JLR3_9RHAB</name>
<evidence type="ECO:0000313" key="1">
    <source>
        <dbReference type="EMBL" id="AZP55477.1"/>
    </source>
</evidence>
<protein>
    <submittedName>
        <fullName evidence="1">Phosphoprotein</fullName>
    </submittedName>
</protein>
<accession>A0A3S9JLR3</accession>
<dbReference type="EMBL" id="MK112501">
    <property type="protein sequence ID" value="AZP55483.1"/>
    <property type="molecule type" value="Viral_cRNA"/>
</dbReference>
<reference evidence="1" key="1">
    <citation type="submission" date="2018-10" db="EMBL/GenBank/DDBJ databases">
        <title>Molecular characterization of a divergent member of the viral genus Nucleorhabdovirus, (Morogoro maize-associated virus) detected in maize (Zea mays) in Tanzania.</title>
        <authorList>
            <person name="Read D.A."/>
            <person name="Featherston J."/>
            <person name="Rees D.J.G."/>
            <person name="Thompson G.D."/>
            <person name="Roberts R."/>
            <person name="Flett B.C."/>
            <person name="Mashingaidze K."/>
            <person name="Pietersen G."/>
            <person name="Kiula B."/>
            <person name="Kullaya A."/>
            <person name="Mbega E."/>
        </authorList>
    </citation>
    <scope>NUCLEOTIDE SEQUENCE</scope>
    <source>
        <strain evidence="1">16-0114</strain>
    </source>
</reference>
<reference evidence="2" key="2">
    <citation type="submission" date="2018-10" db="EMBL/GenBank/DDBJ databases">
        <title>Molecular characterization of a divergent member of the viral genus Nucleorhabdovirus, detected in maize (Zea mays) in Tanzania.</title>
        <authorList>
            <person name="Read D.A."/>
            <person name="Featherston J."/>
            <person name="Rees D.J.G."/>
            <person name="Thompson G.D."/>
            <person name="Roberts R."/>
            <person name="Flett B.C."/>
            <person name="Mashingaidze K."/>
            <person name="Pietersen G."/>
            <person name="Kiula B."/>
            <person name="Kullaya A."/>
            <person name="Mbega E."/>
        </authorList>
    </citation>
    <scope>NUCLEOTIDE SEQUENCE</scope>
    <source>
        <strain evidence="2">16-0121</strain>
    </source>
</reference>
<dbReference type="EMBL" id="MN732972">
    <property type="protein sequence ID" value="QGV13572.1"/>
    <property type="molecule type" value="Viral_cRNA"/>
</dbReference>
<proteinExistence type="predicted"/>
<reference evidence="3" key="3">
    <citation type="submission" date="2019-11" db="EMBL/GenBank/DDBJ databases">
        <title>Distribution and diversity of viruses in maize (Zea mays) in the United Republic of Tanzania.</title>
        <authorList>
            <person name="Massawe D.P."/>
            <person name="Stewart L.R."/>
        </authorList>
    </citation>
    <scope>NUCLEOTIDE SEQUENCE</scope>
    <source>
        <strain evidence="3">MMaV Morogoro19-TZA</strain>
    </source>
</reference>
<evidence type="ECO:0000313" key="3">
    <source>
        <dbReference type="EMBL" id="QGV13572.1"/>
    </source>
</evidence>
<sequence>MSISTRRSGRYKPLTPARELLVAEENPTQVHAEFTDLQEPYTLTELRNTGESNTVAEHRSTDMPPLQTGFLDVLKVERAAPVLVGQPIDSMVGARLAEKGFGVLTEREKAILAIGVHCGEIAKDNATLASTKRWIEEELKTQLTTLAATTRALTEASTLQKTYALFQSPNPKRKKEAMESYQADANGVDITALNHDGLEDIWQSYSHEAKEDAIDVYLRSVLNLDPDPLYEEDGWGRHLSFIPRWQLVAFGKNQNQYKTVYADDIQHQKHAIEKVISKRARLN</sequence>
<dbReference type="EMBL" id="MK063879">
    <property type="protein sequence ID" value="AZP55477.1"/>
    <property type="molecule type" value="Viral_cRNA"/>
</dbReference>
<organism evidence="1">
    <name type="scientific">Morogoro maize-associated virus</name>
    <dbReference type="NCBI Taxonomy" id="2497337"/>
    <lineage>
        <taxon>Viruses</taxon>
        <taxon>Riboviria</taxon>
        <taxon>Orthornavirae</taxon>
        <taxon>Negarnaviricota</taxon>
        <taxon>Haploviricotina</taxon>
        <taxon>Monjiviricetes</taxon>
        <taxon>Mononegavirales</taxon>
        <taxon>Rhabdoviridae</taxon>
        <taxon>Betarhabdovirinae</taxon>
        <taxon>Alphanucleorhabdovirus</taxon>
        <taxon>Alphanucleorhabdovirus morogoromaydis</taxon>
    </lineage>
</organism>
<evidence type="ECO:0000313" key="2">
    <source>
        <dbReference type="EMBL" id="AZP55483.1"/>
    </source>
</evidence>